<evidence type="ECO:0000256" key="1">
    <source>
        <dbReference type="SAM" id="Phobius"/>
    </source>
</evidence>
<feature type="transmembrane region" description="Helical" evidence="1">
    <location>
        <begin position="503"/>
        <end position="522"/>
    </location>
</feature>
<dbReference type="Gene3D" id="3.40.710.10">
    <property type="entry name" value="DD-peptidase/beta-lactamase superfamily"/>
    <property type="match status" value="1"/>
</dbReference>
<evidence type="ECO:0000256" key="2">
    <source>
        <dbReference type="SAM" id="SignalP"/>
    </source>
</evidence>
<reference evidence="4 5" key="1">
    <citation type="submission" date="2021-05" db="EMBL/GenBank/DDBJ databases">
        <title>Direct Submission.</title>
        <authorList>
            <person name="Li K."/>
            <person name="Gao J."/>
        </authorList>
    </citation>
    <scope>NUCLEOTIDE SEQUENCE [LARGE SCALE GENOMIC DNA]</scope>
    <source>
        <strain evidence="4 5">Mg02</strain>
    </source>
</reference>
<organism evidence="4 5">
    <name type="scientific">Nocardiopsis changdeensis</name>
    <dbReference type="NCBI Taxonomy" id="2831969"/>
    <lineage>
        <taxon>Bacteria</taxon>
        <taxon>Bacillati</taxon>
        <taxon>Actinomycetota</taxon>
        <taxon>Actinomycetes</taxon>
        <taxon>Streptosporangiales</taxon>
        <taxon>Nocardiopsidaceae</taxon>
        <taxon>Nocardiopsis</taxon>
    </lineage>
</organism>
<feature type="transmembrane region" description="Helical" evidence="1">
    <location>
        <begin position="607"/>
        <end position="629"/>
    </location>
</feature>
<feature type="signal peptide" evidence="2">
    <location>
        <begin position="1"/>
        <end position="25"/>
    </location>
</feature>
<keyword evidence="1" id="KW-1133">Transmembrane helix</keyword>
<dbReference type="RefSeq" id="WP_220564325.1">
    <property type="nucleotide sequence ID" value="NZ_CP074133.1"/>
</dbReference>
<keyword evidence="1" id="KW-0472">Membrane</keyword>
<evidence type="ECO:0000259" key="3">
    <source>
        <dbReference type="Pfam" id="PF00144"/>
    </source>
</evidence>
<dbReference type="PANTHER" id="PTHR46825">
    <property type="entry name" value="D-ALANYL-D-ALANINE-CARBOXYPEPTIDASE/ENDOPEPTIDASE AMPH"/>
    <property type="match status" value="1"/>
</dbReference>
<dbReference type="Pfam" id="PF00144">
    <property type="entry name" value="Beta-lactamase"/>
    <property type="match status" value="1"/>
</dbReference>
<dbReference type="InterPro" id="IPR001466">
    <property type="entry name" value="Beta-lactam-related"/>
</dbReference>
<evidence type="ECO:0000313" key="5">
    <source>
        <dbReference type="Proteomes" id="UP000676079"/>
    </source>
</evidence>
<dbReference type="Proteomes" id="UP000676079">
    <property type="component" value="Chromosome"/>
</dbReference>
<dbReference type="InterPro" id="IPR012338">
    <property type="entry name" value="Beta-lactam/transpept-like"/>
</dbReference>
<keyword evidence="5" id="KW-1185">Reference proteome</keyword>
<dbReference type="SUPFAM" id="SSF56601">
    <property type="entry name" value="beta-lactamase/transpeptidase-like"/>
    <property type="match status" value="1"/>
</dbReference>
<evidence type="ECO:0000313" key="4">
    <source>
        <dbReference type="EMBL" id="QUX23097.1"/>
    </source>
</evidence>
<feature type="transmembrane region" description="Helical" evidence="1">
    <location>
        <begin position="534"/>
        <end position="554"/>
    </location>
</feature>
<keyword evidence="2" id="KW-0732">Signal</keyword>
<dbReference type="EMBL" id="CP074133">
    <property type="protein sequence ID" value="QUX23097.1"/>
    <property type="molecule type" value="Genomic_DNA"/>
</dbReference>
<proteinExistence type="predicted"/>
<name>A0ABX8BM54_9ACTN</name>
<protein>
    <submittedName>
        <fullName evidence="4">Beta-lactamase family protein</fullName>
    </submittedName>
</protein>
<sequence>MPGRSAAALCAAALLITAPAITAAAAPAARAAAPAAPAAPVEATPLTPETAREFTDTRVAELLEEYGSPGAAVTVVLEGEQVATAAHGYADLAEGTPLDAEEHLFPTASVAKSFTAAAVLTLAGEGRLDLAEDVNAYLPEEARLTGPTVTLHDLLTHTAGFAEVVERLGAEEGTPLDEVVRTAVPERLFAPGEYTGYSNYGIALAGYVVQEVSGVPFEEYVRQTVFTPLGMEDTSFEQLADVRADRPLVTSHLADGTPAGDAFIGDVPAGAAVTTVGDMARFMEALLDGGRIDGEQALAPGVAEAMLEQHAGMHPETTGMGYGTYQWRAGEVPLIGHSGDLAGVHTGYAVVPGLDAGVFVAVNGDDAAGANPLVDLRMAVVGAFADTFAPQSLPEGEPDPDADLGAYEGSYVTSRLAASGPARLVALFDNVTVRDAGDGTLSVSGALAVDDRWLPVSEGVFAAENGEDLLAFVERDGEVAAIATDMNPTSVYTRTGPLGSPSLHLVVAGAALLVLATVLVPVQRSGNGFTLATRVLLTSTALAAATAAGLLVYGVTDLNRAQVWLSEGSPALTLPMTVTAVLALVSAVFVGVCLVRGWLRPFSRVHLPLAALAGLALAATGAVYGMVALPF</sequence>
<feature type="transmembrane region" description="Helical" evidence="1">
    <location>
        <begin position="574"/>
        <end position="595"/>
    </location>
</feature>
<dbReference type="PANTHER" id="PTHR46825:SF9">
    <property type="entry name" value="BETA-LACTAMASE-RELATED DOMAIN-CONTAINING PROTEIN"/>
    <property type="match status" value="1"/>
</dbReference>
<feature type="domain" description="Beta-lactamase-related" evidence="3">
    <location>
        <begin position="56"/>
        <end position="372"/>
    </location>
</feature>
<keyword evidence="1" id="KW-0812">Transmembrane</keyword>
<feature type="chain" id="PRO_5046208998" evidence="2">
    <location>
        <begin position="26"/>
        <end position="631"/>
    </location>
</feature>
<dbReference type="InterPro" id="IPR050491">
    <property type="entry name" value="AmpC-like"/>
</dbReference>
<gene>
    <name evidence="4" type="ORF">KGD84_01430</name>
</gene>
<accession>A0ABX8BM54</accession>